<sequence length="120" mass="13277">MPCTRTRLLCCCHLDAACTTRPSQSRNRLADRFLCPCCTLLPSPHPGNRVRPLFDSPAKTRVIFAILSLTFLSLPTVLGRAAASGAGVVWAACVCKFQVDFGGCYVEIKVTKWNRNCWWA</sequence>
<comment type="caution">
    <text evidence="1">The sequence shown here is derived from an EMBL/GenBank/DDBJ whole genome shotgun (WGS) entry which is preliminary data.</text>
</comment>
<evidence type="ECO:0000313" key="1">
    <source>
        <dbReference type="EMBL" id="GIY55149.1"/>
    </source>
</evidence>
<keyword evidence="2" id="KW-1185">Reference proteome</keyword>
<reference evidence="1 2" key="1">
    <citation type="submission" date="2021-06" db="EMBL/GenBank/DDBJ databases">
        <title>Caerostris extrusa draft genome.</title>
        <authorList>
            <person name="Kono N."/>
            <person name="Arakawa K."/>
        </authorList>
    </citation>
    <scope>NUCLEOTIDE SEQUENCE [LARGE SCALE GENOMIC DNA]</scope>
</reference>
<gene>
    <name evidence="1" type="ORF">CEXT_372971</name>
</gene>
<protein>
    <submittedName>
        <fullName evidence="1">Uncharacterized protein</fullName>
    </submittedName>
</protein>
<dbReference type="EMBL" id="BPLR01012612">
    <property type="protein sequence ID" value="GIY55149.1"/>
    <property type="molecule type" value="Genomic_DNA"/>
</dbReference>
<name>A0AAV4UBJ3_CAEEX</name>
<dbReference type="Proteomes" id="UP001054945">
    <property type="component" value="Unassembled WGS sequence"/>
</dbReference>
<evidence type="ECO:0000313" key="2">
    <source>
        <dbReference type="Proteomes" id="UP001054945"/>
    </source>
</evidence>
<organism evidence="1 2">
    <name type="scientific">Caerostris extrusa</name>
    <name type="common">Bark spider</name>
    <name type="synonym">Caerostris bankana</name>
    <dbReference type="NCBI Taxonomy" id="172846"/>
    <lineage>
        <taxon>Eukaryota</taxon>
        <taxon>Metazoa</taxon>
        <taxon>Ecdysozoa</taxon>
        <taxon>Arthropoda</taxon>
        <taxon>Chelicerata</taxon>
        <taxon>Arachnida</taxon>
        <taxon>Araneae</taxon>
        <taxon>Araneomorphae</taxon>
        <taxon>Entelegynae</taxon>
        <taxon>Araneoidea</taxon>
        <taxon>Araneidae</taxon>
        <taxon>Caerostris</taxon>
    </lineage>
</organism>
<proteinExistence type="predicted"/>
<accession>A0AAV4UBJ3</accession>
<dbReference type="AlphaFoldDB" id="A0AAV4UBJ3"/>